<dbReference type="InterPro" id="IPR002646">
    <property type="entry name" value="PolA_pol_head_dom"/>
</dbReference>
<dbReference type="AlphaFoldDB" id="A0A7S1Z1Y6"/>
<dbReference type="PANTHER" id="PTHR13734:SF5">
    <property type="entry name" value="CCA TRNA NUCLEOTIDYLTRANSFERASE, MITOCHONDRIAL"/>
    <property type="match status" value="1"/>
</dbReference>
<evidence type="ECO:0000256" key="5">
    <source>
        <dbReference type="SAM" id="MobiDB-lite"/>
    </source>
</evidence>
<sequence>MLHRHHVSRPVRNSNGTRDNNHNSMNDKKENNEEEETTASKSSMDTSSAISSGIDNKQVYHWKDGTPFELTRASVCTRTLSCEEEDIDALTTTTASTNDDVEDKAPKTSTEVTNKEEHVTSCTIRLMSEEEHLFETLIAAADAYENGIITVDNFENASLEKNSTSPTCVTPPPPGCHVSIRVAGGWVRDKILGSHSHDVDIALDTMSGVQFASIVQAYLHTLAQEGKIPKSQSNKKIGVISANPNQSKHLETATMKILNIECDFVNLRAEEVYEEHSRIPTQQTKQFGTPLEDALRRDFTVNSLFYNIRTKQVEDYTNRGLDDLLMHRMIVTPLDPHTTFHDDPLRVLRAIRFCVRYDLDLDTTLREAAMSKEVHHSLHIKVSRERVGKELEGMLTGKGAKPGRALDLITELKLAGSVFCFPPKDVKVSGTVLGHEYVGTEEELAHLREIGWEEARALLQLLPQAMEAHNDELHKIEEDQTHASNTTSSNNKHEPPSVVDIRLLHLAVFLLPFRHLLYIDKKGKEQSVVSYMIKESIKYKTKDISSVVALMDHADKMQTIIRTLRDVLEQSTNHEFPSELPQLCRLETGLLLRTTKDLWVSCLLMASVAEMRDVQSCGNNSVVKNGMDDVLQTSRETYRSILNLGLDKCWKVRPLLDGRQLIKSLDLPKGPLVGVYLDDQVRWMLQHPNGSKDECERHLWQRKREREGADEEEHEISRGISDGVCPSSPVKKGNSAEENEGRHFSKKMHVESMDLM</sequence>
<feature type="region of interest" description="Disordered" evidence="5">
    <location>
        <begin position="705"/>
        <end position="756"/>
    </location>
</feature>
<feature type="region of interest" description="Disordered" evidence="5">
    <location>
        <begin position="91"/>
        <end position="116"/>
    </location>
</feature>
<evidence type="ECO:0000256" key="2">
    <source>
        <dbReference type="ARBA" id="ARBA00022679"/>
    </source>
</evidence>
<dbReference type="PANTHER" id="PTHR13734">
    <property type="entry name" value="TRNA-NUCLEOTIDYLTRANSFERASE"/>
    <property type="match status" value="1"/>
</dbReference>
<reference evidence="7" key="1">
    <citation type="submission" date="2021-01" db="EMBL/GenBank/DDBJ databases">
        <authorList>
            <person name="Corre E."/>
            <person name="Pelletier E."/>
            <person name="Niang G."/>
            <person name="Scheremetjew M."/>
            <person name="Finn R."/>
            <person name="Kale V."/>
            <person name="Holt S."/>
            <person name="Cochrane G."/>
            <person name="Meng A."/>
            <person name="Brown T."/>
            <person name="Cohen L."/>
        </authorList>
    </citation>
    <scope>NUCLEOTIDE SEQUENCE</scope>
    <source>
        <strain evidence="7">Pop2</strain>
    </source>
</reference>
<dbReference type="CDD" id="cd05398">
    <property type="entry name" value="NT_ClassII-CCAase"/>
    <property type="match status" value="1"/>
</dbReference>
<dbReference type="Gene3D" id="3.30.460.10">
    <property type="entry name" value="Beta Polymerase, domain 2"/>
    <property type="match status" value="1"/>
</dbReference>
<dbReference type="SUPFAM" id="SSF81891">
    <property type="entry name" value="Poly A polymerase C-terminal region-like"/>
    <property type="match status" value="1"/>
</dbReference>
<feature type="compositionally biased region" description="Basic and acidic residues" evidence="5">
    <location>
        <begin position="19"/>
        <end position="31"/>
    </location>
</feature>
<dbReference type="Pfam" id="PF01743">
    <property type="entry name" value="PolyA_pol"/>
    <property type="match status" value="1"/>
</dbReference>
<dbReference type="InterPro" id="IPR043519">
    <property type="entry name" value="NT_sf"/>
</dbReference>
<feature type="compositionally biased region" description="Basic and acidic residues" evidence="5">
    <location>
        <begin position="739"/>
        <end position="756"/>
    </location>
</feature>
<dbReference type="GO" id="GO:0003723">
    <property type="term" value="F:RNA binding"/>
    <property type="evidence" value="ECO:0007669"/>
    <property type="project" value="UniProtKB-KW"/>
</dbReference>
<feature type="compositionally biased region" description="Polar residues" evidence="5">
    <location>
        <begin position="39"/>
        <end position="50"/>
    </location>
</feature>
<name>A0A7S1Z1Y6_9STRA</name>
<comment type="similarity">
    <text evidence="1 4">Belongs to the tRNA nucleotidyltransferase/poly(A) polymerase family.</text>
</comment>
<dbReference type="Gene3D" id="1.10.3090.10">
    <property type="entry name" value="cca-adding enzyme, domain 2"/>
    <property type="match status" value="1"/>
</dbReference>
<dbReference type="GO" id="GO:0001680">
    <property type="term" value="P:tRNA 3'-terminal CCA addition"/>
    <property type="evidence" value="ECO:0007669"/>
    <property type="project" value="TreeGrafter"/>
</dbReference>
<dbReference type="EMBL" id="HBGN01013733">
    <property type="protein sequence ID" value="CAD9325746.1"/>
    <property type="molecule type" value="Transcribed_RNA"/>
</dbReference>
<dbReference type="SUPFAM" id="SSF81301">
    <property type="entry name" value="Nucleotidyltransferase"/>
    <property type="match status" value="1"/>
</dbReference>
<evidence type="ECO:0000259" key="6">
    <source>
        <dbReference type="Pfam" id="PF01743"/>
    </source>
</evidence>
<gene>
    <name evidence="7" type="ORF">DBRI1063_LOCUS8783</name>
</gene>
<evidence type="ECO:0000256" key="3">
    <source>
        <dbReference type="ARBA" id="ARBA00022884"/>
    </source>
</evidence>
<keyword evidence="2 4" id="KW-0808">Transferase</keyword>
<accession>A0A7S1Z1Y6</accession>
<organism evidence="7">
    <name type="scientific">Ditylum brightwellii</name>
    <dbReference type="NCBI Taxonomy" id="49249"/>
    <lineage>
        <taxon>Eukaryota</taxon>
        <taxon>Sar</taxon>
        <taxon>Stramenopiles</taxon>
        <taxon>Ochrophyta</taxon>
        <taxon>Bacillariophyta</taxon>
        <taxon>Mediophyceae</taxon>
        <taxon>Lithodesmiophycidae</taxon>
        <taxon>Lithodesmiales</taxon>
        <taxon>Lithodesmiaceae</taxon>
        <taxon>Ditylum</taxon>
    </lineage>
</organism>
<evidence type="ECO:0000256" key="4">
    <source>
        <dbReference type="RuleBase" id="RU003953"/>
    </source>
</evidence>
<proteinExistence type="inferred from homology"/>
<dbReference type="GO" id="GO:0052927">
    <property type="term" value="F:CC tRNA cytidylyltransferase activity"/>
    <property type="evidence" value="ECO:0007669"/>
    <property type="project" value="TreeGrafter"/>
</dbReference>
<evidence type="ECO:0000256" key="1">
    <source>
        <dbReference type="ARBA" id="ARBA00007265"/>
    </source>
</evidence>
<dbReference type="GO" id="GO:0052929">
    <property type="term" value="F:ATP:3'-cytidine-cytidine-tRNA adenylyltransferase activity"/>
    <property type="evidence" value="ECO:0007669"/>
    <property type="project" value="TreeGrafter"/>
</dbReference>
<feature type="domain" description="Poly A polymerase head" evidence="6">
    <location>
        <begin position="181"/>
        <end position="325"/>
    </location>
</feature>
<feature type="region of interest" description="Disordered" evidence="5">
    <location>
        <begin position="1"/>
        <end position="50"/>
    </location>
</feature>
<evidence type="ECO:0000313" key="7">
    <source>
        <dbReference type="EMBL" id="CAD9325746.1"/>
    </source>
</evidence>
<protein>
    <recommendedName>
        <fullName evidence="6">Poly A polymerase head domain-containing protein</fullName>
    </recommendedName>
</protein>
<keyword evidence="3 4" id="KW-0694">RNA-binding</keyword>